<protein>
    <recommendedName>
        <fullName evidence="1">Integrase core domain-containing protein</fullName>
    </recommendedName>
</protein>
<comment type="caution">
    <text evidence="2">The sequence shown here is derived from an EMBL/GenBank/DDBJ whole genome shotgun (WGS) entry which is preliminary data.</text>
</comment>
<evidence type="ECO:0000313" key="2">
    <source>
        <dbReference type="EMBL" id="CAH3033659.1"/>
    </source>
</evidence>
<dbReference type="Proteomes" id="UP001159405">
    <property type="component" value="Unassembled WGS sequence"/>
</dbReference>
<organism evidence="2 3">
    <name type="scientific">Porites lobata</name>
    <dbReference type="NCBI Taxonomy" id="104759"/>
    <lineage>
        <taxon>Eukaryota</taxon>
        <taxon>Metazoa</taxon>
        <taxon>Cnidaria</taxon>
        <taxon>Anthozoa</taxon>
        <taxon>Hexacorallia</taxon>
        <taxon>Scleractinia</taxon>
        <taxon>Fungiina</taxon>
        <taxon>Poritidae</taxon>
        <taxon>Porites</taxon>
    </lineage>
</organism>
<accession>A0ABN8MSX7</accession>
<dbReference type="EMBL" id="CALNXK010000002">
    <property type="protein sequence ID" value="CAH3033659.1"/>
    <property type="molecule type" value="Genomic_DNA"/>
</dbReference>
<name>A0ABN8MSX7_9CNID</name>
<evidence type="ECO:0000259" key="1">
    <source>
        <dbReference type="Pfam" id="PF24764"/>
    </source>
</evidence>
<proteinExistence type="predicted"/>
<evidence type="ECO:0000313" key="3">
    <source>
        <dbReference type="Proteomes" id="UP001159405"/>
    </source>
</evidence>
<keyword evidence="3" id="KW-1185">Reference proteome</keyword>
<dbReference type="InterPro" id="IPR058913">
    <property type="entry name" value="Integrase_dom_put"/>
</dbReference>
<dbReference type="PANTHER" id="PTHR46791">
    <property type="entry name" value="EXPRESSED PROTEIN"/>
    <property type="match status" value="1"/>
</dbReference>
<dbReference type="Pfam" id="PF24764">
    <property type="entry name" value="rva_4"/>
    <property type="match status" value="1"/>
</dbReference>
<gene>
    <name evidence="2" type="ORF">PLOB_00015996</name>
</gene>
<reference evidence="2 3" key="1">
    <citation type="submission" date="2022-05" db="EMBL/GenBank/DDBJ databases">
        <authorList>
            <consortium name="Genoscope - CEA"/>
            <person name="William W."/>
        </authorList>
    </citation>
    <scope>NUCLEOTIDE SEQUENCE [LARGE SCALE GENOMIC DNA]</scope>
</reference>
<sequence>MAGIEQVVTVRYVRELVEEQEKTHREVSDILRQQHPGVQGLSERSVRRYCATNGIRRHDSHLTRGAVDVVVASAAAEVRVHVGATYGRKMMTGHIKHSTGLRLAVNRVGQALKRVNPRQHHERQTSITRHLNPVPYYAQYFGHKLHLDQNEKLIRYGVTEVIAVDGYSSFITATWVMPLKNNITIYRDVFRETILRHGLFDQVRVDHGREFYLVLTVQDHLKELRNNTSRQPYIQTQSKQNHAVERLWVEVNCRTNYPIKRALVQMENDGVIDIEDEVTKFCVSWVAKKVVEVGLSYVVNSWNSHSIPGKGVPLQRRCTNNKAAPVDGNVVPTVEAAVQMFRGDLTQEHFFGGDPLAANISKAFAREREFTKYFPSFKVAFNEIANTNYNPFQDAVLYFLRLTNYLARA</sequence>
<feature type="domain" description="Integrase core" evidence="1">
    <location>
        <begin position="145"/>
        <end position="307"/>
    </location>
</feature>
<dbReference type="PANTHER" id="PTHR46791:SF5">
    <property type="entry name" value="CLR5 DOMAIN-CONTAINING PROTEIN-RELATED"/>
    <property type="match status" value="1"/>
</dbReference>